<name>A0A7R8CWV2_LEPSM</name>
<protein>
    <recommendedName>
        <fullName evidence="4 13">Cytochrome c oxidase subunit 5A, mitochondrial</fullName>
    </recommendedName>
    <alternativeName>
        <fullName evidence="12 13">Cytochrome c oxidase polypeptide Va</fullName>
    </alternativeName>
</protein>
<dbReference type="OrthoDB" id="5778907at2759"/>
<dbReference type="PANTHER" id="PTHR14200:SF11">
    <property type="entry name" value="CYTOCHROME C OXIDASE SUBUNIT 5A, MITOCHONDRIAL"/>
    <property type="match status" value="1"/>
</dbReference>
<dbReference type="UniPathway" id="UPA00705"/>
<sequence length="168" mass="19334">MNDGRFKTWNISFRTDTKCSALWSHPPARLLQRRSLVPVTSTGVRTLKISHHEIYDADFETKVIAFFERPELDGWEARQGFNNLYALDLVPEPPIIIAGLKACRRLNDFGLAIRFLEATKMKCSTHEEVIWPYIMQEIGPTMKELGISTLEELGYHEPELALADPYRI</sequence>
<evidence type="ECO:0000256" key="3">
    <source>
        <dbReference type="ARBA" id="ARBA00007972"/>
    </source>
</evidence>
<keyword evidence="6 13" id="KW-0479">Metal-binding</keyword>
<dbReference type="Proteomes" id="UP000675881">
    <property type="component" value="Chromosome 4"/>
</dbReference>
<keyword evidence="11 13" id="KW-0472">Membrane</keyword>
<evidence type="ECO:0000256" key="5">
    <source>
        <dbReference type="ARBA" id="ARBA00022617"/>
    </source>
</evidence>
<dbReference type="Pfam" id="PF02284">
    <property type="entry name" value="COX5A"/>
    <property type="match status" value="1"/>
</dbReference>
<dbReference type="GO" id="GO:0045277">
    <property type="term" value="C:respiratory chain complex IV"/>
    <property type="evidence" value="ECO:0007669"/>
    <property type="project" value="UniProtKB-UniRule"/>
</dbReference>
<evidence type="ECO:0000256" key="1">
    <source>
        <dbReference type="ARBA" id="ARBA00004443"/>
    </source>
</evidence>
<evidence type="ECO:0000256" key="4">
    <source>
        <dbReference type="ARBA" id="ARBA00021968"/>
    </source>
</evidence>
<comment type="similarity">
    <text evidence="3 13">Belongs to the cytochrome c oxidase subunit 5A family.</text>
</comment>
<dbReference type="GO" id="GO:0005743">
    <property type="term" value="C:mitochondrial inner membrane"/>
    <property type="evidence" value="ECO:0007669"/>
    <property type="project" value="UniProtKB-SubCell"/>
</dbReference>
<comment type="function">
    <text evidence="13">Component of the cytochrome c oxidase, the last enzyme in the mitochondrial electron transport chain which drives oxidative phosphorylation. The respiratory chain contains 3 multisubunit complexes succinate dehydrogenase (complex II, CII), ubiquinol-cytochrome c oxidoreductase (cytochrome b-c1 complex, complex III, CIII) and cytochrome c oxidase (complex IV, CIV), that cooperate to transfer electrons derived from NADH and succinate to molecular oxygen, creating an electrochemical gradient over the inner membrane that drives transmembrane transport and the ATP synthase. Cytochrome c oxidase is the component of the respiratory chain that catalyzes the reduction of oxygen to water. Electrons originating from reduced cytochrome c in the intermembrane space (IMS) are transferred via the dinuclear copper A center (CU(A)) of subunit 2 and heme A of subunit 1 to the active site in subunit 1, a binuclear center (BNC) formed by heme A3 and copper B (CU(B)). The BNC reduces molecular oxygen to 2 water molecules using 4 electrons from cytochrome c in the IMS and 4 protons from the mitochondrial matrix.</text>
</comment>
<evidence type="ECO:0000256" key="10">
    <source>
        <dbReference type="ARBA" id="ARBA00023128"/>
    </source>
</evidence>
<evidence type="ECO:0000256" key="13">
    <source>
        <dbReference type="RuleBase" id="RU368103"/>
    </source>
</evidence>
<keyword evidence="15" id="KW-1185">Reference proteome</keyword>
<dbReference type="InterPro" id="IPR003204">
    <property type="entry name" value="Cyt_c_oxidase_su5A/6"/>
</dbReference>
<gene>
    <name evidence="14" type="ORF">LSAA_9196</name>
</gene>
<evidence type="ECO:0000256" key="8">
    <source>
        <dbReference type="ARBA" id="ARBA00022946"/>
    </source>
</evidence>
<dbReference type="EMBL" id="HG994583">
    <property type="protein sequence ID" value="CAF2925071.1"/>
    <property type="molecule type" value="Genomic_DNA"/>
</dbReference>
<keyword evidence="10 13" id="KW-0496">Mitochondrion</keyword>
<keyword evidence="7 13" id="KW-0999">Mitochondrion inner membrane</keyword>
<proteinExistence type="inferred from homology"/>
<dbReference type="AlphaFoldDB" id="A0A7R8CWV2"/>
<evidence type="ECO:0000256" key="7">
    <source>
        <dbReference type="ARBA" id="ARBA00022792"/>
    </source>
</evidence>
<evidence type="ECO:0000256" key="11">
    <source>
        <dbReference type="ARBA" id="ARBA00023136"/>
    </source>
</evidence>
<evidence type="ECO:0000256" key="2">
    <source>
        <dbReference type="ARBA" id="ARBA00004673"/>
    </source>
</evidence>
<evidence type="ECO:0000256" key="9">
    <source>
        <dbReference type="ARBA" id="ARBA00023004"/>
    </source>
</evidence>
<dbReference type="CDD" id="cd00923">
    <property type="entry name" value="Cyt_c_Oxidase_Va"/>
    <property type="match status" value="1"/>
</dbReference>
<dbReference type="GO" id="GO:0006123">
    <property type="term" value="P:mitochondrial electron transport, cytochrome c to oxygen"/>
    <property type="evidence" value="ECO:0007669"/>
    <property type="project" value="UniProtKB-UniRule"/>
</dbReference>
<dbReference type="PANTHER" id="PTHR14200">
    <property type="entry name" value="CYTOCHROME C OXIDASE POLYPEPTIDE"/>
    <property type="match status" value="1"/>
</dbReference>
<dbReference type="SUPFAM" id="SSF48479">
    <property type="entry name" value="Cytochrome c oxidase subunit E"/>
    <property type="match status" value="1"/>
</dbReference>
<evidence type="ECO:0000256" key="12">
    <source>
        <dbReference type="ARBA" id="ARBA00031049"/>
    </source>
</evidence>
<keyword evidence="9 13" id="KW-0408">Iron</keyword>
<dbReference type="GO" id="GO:0046872">
    <property type="term" value="F:metal ion binding"/>
    <property type="evidence" value="ECO:0007669"/>
    <property type="project" value="UniProtKB-UniRule"/>
</dbReference>
<evidence type="ECO:0000313" key="14">
    <source>
        <dbReference type="EMBL" id="CAF2925071.1"/>
    </source>
</evidence>
<comment type="subcellular location">
    <subcellularLocation>
        <location evidence="1 13">Mitochondrion inner membrane</location>
        <topology evidence="1 13">Peripheral membrane protein</topology>
        <orientation evidence="1 13">Matrix side</orientation>
    </subcellularLocation>
</comment>
<keyword evidence="5 13" id="KW-0349">Heme</keyword>
<dbReference type="InterPro" id="IPR036545">
    <property type="entry name" value="Cyt_c_oxidase_su5A/6_sf"/>
</dbReference>
<comment type="pathway">
    <text evidence="2 13">Energy metabolism; oxidative phosphorylation.</text>
</comment>
<comment type="subunit">
    <text evidence="13">Component of the cytochrome c oxidase (complex IV, CIV), a multisubunit enzyme composed of a catalytic core of 3 subunits and several supernumerary subunits. The complex exists as a monomer or a dimer and forms supercomplexes (SCs) in the inner mitochondrial membrane with ubiquinol-cytochrome c oxidoreductase (cytochrome b-c1 complex, complex III, CIII).</text>
</comment>
<accession>A0A7R8CWV2</accession>
<keyword evidence="8 13" id="KW-0809">Transit peptide</keyword>
<evidence type="ECO:0000313" key="15">
    <source>
        <dbReference type="Proteomes" id="UP000675881"/>
    </source>
</evidence>
<reference evidence="14" key="1">
    <citation type="submission" date="2021-02" db="EMBL/GenBank/DDBJ databases">
        <authorList>
            <person name="Bekaert M."/>
        </authorList>
    </citation>
    <scope>NUCLEOTIDE SEQUENCE</scope>
    <source>
        <strain evidence="14">IoA-00</strain>
    </source>
</reference>
<organism evidence="14 15">
    <name type="scientific">Lepeophtheirus salmonis</name>
    <name type="common">Salmon louse</name>
    <name type="synonym">Caligus salmonis</name>
    <dbReference type="NCBI Taxonomy" id="72036"/>
    <lineage>
        <taxon>Eukaryota</taxon>
        <taxon>Metazoa</taxon>
        <taxon>Ecdysozoa</taxon>
        <taxon>Arthropoda</taxon>
        <taxon>Crustacea</taxon>
        <taxon>Multicrustacea</taxon>
        <taxon>Hexanauplia</taxon>
        <taxon>Copepoda</taxon>
        <taxon>Siphonostomatoida</taxon>
        <taxon>Caligidae</taxon>
        <taxon>Lepeophtheirus</taxon>
    </lineage>
</organism>
<dbReference type="Gene3D" id="1.25.40.40">
    <property type="entry name" value="Cytochrome c oxidase, subunit Va/VI"/>
    <property type="match status" value="1"/>
</dbReference>
<evidence type="ECO:0000256" key="6">
    <source>
        <dbReference type="ARBA" id="ARBA00022723"/>
    </source>
</evidence>